<reference evidence="2" key="8">
    <citation type="journal article" date="2005" name="Science">
        <title>Antisense Transcription in the Mammalian Transcriptome.</title>
        <authorList>
            <consortium name="RIKEN Genome Exploration Research Group and Genome Science Group (Genome Network Project Core Group) and the FANTOM Consortium"/>
        </authorList>
    </citation>
    <scope>NUCLEOTIDE SEQUENCE</scope>
    <source>
        <strain evidence="2">C57BL/6J</strain>
        <tissue evidence="2">Head</tissue>
    </source>
</reference>
<dbReference type="AlphaFoldDB" id="Q3UQ50"/>
<reference evidence="2" key="7">
    <citation type="journal article" date="2005" name="Science">
        <title>The Transcriptional Landscape of the Mammalian Genome.</title>
        <authorList>
            <consortium name="The FANTOM Consortium"/>
            <consortium name="Riken Genome Exploration Research Group and Genome Science Group (Genome Network Project Core Group)"/>
        </authorList>
    </citation>
    <scope>NUCLEOTIDE SEQUENCE</scope>
    <source>
        <strain evidence="2">C57BL/6J</strain>
        <tissue evidence="2">Head</tissue>
    </source>
</reference>
<keyword evidence="1" id="KW-1133">Transmembrane helix</keyword>
<dbReference type="EMBL" id="AK142791">
    <property type="protein sequence ID" value="BAE25193.1"/>
    <property type="molecule type" value="mRNA"/>
</dbReference>
<reference evidence="2" key="1">
    <citation type="journal article" date="1999" name="Methods Enzymol.">
        <title>High-efficiency full-length cDNA cloning.</title>
        <authorList>
            <person name="Carninci P."/>
            <person name="Hayashizaki Y."/>
        </authorList>
    </citation>
    <scope>NUCLEOTIDE SEQUENCE</scope>
    <source>
        <strain evidence="2">C57BL/6J</strain>
        <tissue evidence="2">Head</tissue>
    </source>
</reference>
<reference evidence="2" key="3">
    <citation type="journal article" date="2000" name="Genome Res.">
        <title>RIKEN integrated sequence analysis (RISA) system--384-format sequencing pipeline with 384 multicapillary sequencer.</title>
        <authorList>
            <person name="Shibata K."/>
            <person name="Itoh M."/>
            <person name="Aizawa K."/>
            <person name="Nagaoka S."/>
            <person name="Sasaki N."/>
            <person name="Carninci P."/>
            <person name="Konno H."/>
            <person name="Akiyama J."/>
            <person name="Nishi K."/>
            <person name="Kitsunai T."/>
            <person name="Tashiro H."/>
            <person name="Itoh M."/>
            <person name="Sumi N."/>
            <person name="Ishii Y."/>
            <person name="Nakamura S."/>
            <person name="Hazama M."/>
            <person name="Nishine T."/>
            <person name="Harada A."/>
            <person name="Yamamoto R."/>
            <person name="Matsumoto H."/>
            <person name="Sakaguchi S."/>
            <person name="Ikegami T."/>
            <person name="Kashiwagi K."/>
            <person name="Fujiwake S."/>
            <person name="Inoue K."/>
            <person name="Togawa Y."/>
            <person name="Izawa M."/>
            <person name="Ohara E."/>
            <person name="Watahiki M."/>
            <person name="Yoneda Y."/>
            <person name="Ishikawa T."/>
            <person name="Ozawa K."/>
            <person name="Tanaka T."/>
            <person name="Matsuura S."/>
            <person name="Kawai J."/>
            <person name="Okazaki Y."/>
            <person name="Muramatsu M."/>
            <person name="Inoue Y."/>
            <person name="Kira A."/>
            <person name="Hayashizaki Y."/>
        </authorList>
    </citation>
    <scope>NUCLEOTIDE SEQUENCE</scope>
    <source>
        <strain evidence="2">C57BL/6J</strain>
        <tissue evidence="2">Head</tissue>
    </source>
</reference>
<reference evidence="2" key="6">
    <citation type="submission" date="2004-03" db="EMBL/GenBank/DDBJ databases">
        <authorList>
            <person name="Arakawa T."/>
            <person name="Carninci P."/>
            <person name="Fukuda S."/>
            <person name="Hashizume W."/>
            <person name="Hayashida K."/>
            <person name="Hori F."/>
            <person name="Iida J."/>
            <person name="Imamura K."/>
            <person name="Imotani K."/>
            <person name="Itoh M."/>
            <person name="Kanagawa S."/>
            <person name="Kawai J."/>
            <person name="Kojima M."/>
            <person name="Konno H."/>
            <person name="Murata M."/>
            <person name="Nakamura M."/>
            <person name="Ninomiya N."/>
            <person name="Nishiyori H."/>
            <person name="Nomura K."/>
            <person name="Ohno M."/>
            <person name="Sakazume N."/>
            <person name="Sano H."/>
            <person name="Sasaki D."/>
            <person name="Shibata K."/>
            <person name="Shiraki T."/>
            <person name="Tagami M."/>
            <person name="Tagami Y."/>
            <person name="Waki K."/>
            <person name="Watahiki A."/>
            <person name="Muramatsu M."/>
            <person name="Hayashizaki Y."/>
        </authorList>
    </citation>
    <scope>NUCLEOTIDE SEQUENCE</scope>
    <source>
        <strain evidence="2">C57BL/6J</strain>
        <tissue evidence="2">Head</tissue>
    </source>
</reference>
<organism evidence="2">
    <name type="scientific">Mus musculus</name>
    <name type="common">Mouse</name>
    <dbReference type="NCBI Taxonomy" id="10090"/>
    <lineage>
        <taxon>Eukaryota</taxon>
        <taxon>Metazoa</taxon>
        <taxon>Chordata</taxon>
        <taxon>Craniata</taxon>
        <taxon>Vertebrata</taxon>
        <taxon>Euteleostomi</taxon>
        <taxon>Mammalia</taxon>
        <taxon>Eutheria</taxon>
        <taxon>Euarchontoglires</taxon>
        <taxon>Glires</taxon>
        <taxon>Rodentia</taxon>
        <taxon>Myomorpha</taxon>
        <taxon>Muroidea</taxon>
        <taxon>Muridae</taxon>
        <taxon>Murinae</taxon>
        <taxon>Mus</taxon>
        <taxon>Mus</taxon>
    </lineage>
</organism>
<keyword evidence="1" id="KW-0472">Membrane</keyword>
<reference evidence="2" key="2">
    <citation type="journal article" date="2000" name="Genome Res.">
        <title>Normalization and subtraction of cap-trapper-selected cDNAs to prepare full-length cDNA libraries for rapid discovery of new genes.</title>
        <authorList>
            <person name="Carninci P."/>
            <person name="Shibata Y."/>
            <person name="Hayatsu N."/>
            <person name="Sugahara Y."/>
            <person name="Shibata K."/>
            <person name="Itoh M."/>
            <person name="Konno H."/>
            <person name="Okazaki Y."/>
            <person name="Muramatsu M."/>
            <person name="Hayashizaki Y."/>
        </authorList>
    </citation>
    <scope>NUCLEOTIDE SEQUENCE</scope>
    <source>
        <strain evidence="2">C57BL/6J</strain>
        <tissue evidence="2">Head</tissue>
    </source>
</reference>
<accession>Q3UQ50</accession>
<evidence type="ECO:0000313" key="2">
    <source>
        <dbReference type="EMBL" id="BAE25193.1"/>
    </source>
</evidence>
<keyword evidence="1" id="KW-0812">Transmembrane</keyword>
<reference evidence="2" key="5">
    <citation type="journal article" date="2002" name="Nature">
        <title>Analysis of the mouse transcriptome based on functional annotation of 60,770 full-length cDNAs.</title>
        <authorList>
            <consortium name="The FANTOM Consortium and the RIKEN Genome Exploration Research Group Phase I and II Team"/>
        </authorList>
    </citation>
    <scope>NUCLEOTIDE SEQUENCE</scope>
    <source>
        <strain evidence="2">C57BL/6J</strain>
        <tissue evidence="2">Head</tissue>
    </source>
</reference>
<proteinExistence type="evidence at transcript level"/>
<sequence>MSRVQVSLLTILLSEPLLHMFFREIVLPMFCYYNAHGNMSVSFVCSFIFMIGNHYSRVKSLLKVLFLCILTNTFTITSQVNKPLLLGGTSVSVLARLKIADCLSILIPSSAFSN</sequence>
<evidence type="ECO:0000256" key="1">
    <source>
        <dbReference type="SAM" id="Phobius"/>
    </source>
</evidence>
<name>Q3UQ50_MOUSE</name>
<protein>
    <submittedName>
        <fullName evidence="2">Uncharacterized protein</fullName>
    </submittedName>
</protein>
<feature type="transmembrane region" description="Helical" evidence="1">
    <location>
        <begin position="33"/>
        <end position="52"/>
    </location>
</feature>
<reference evidence="2" key="4">
    <citation type="journal article" date="2001" name="Nature">
        <title>Functional annotation of a full-length mouse cDNA collection.</title>
        <authorList>
            <consortium name="The RIKEN Genome Exploration Research Group Phase II Team and the FANTOM Consortium"/>
        </authorList>
    </citation>
    <scope>NUCLEOTIDE SEQUENCE</scope>
    <source>
        <strain evidence="2">C57BL/6J</strain>
        <tissue evidence="2">Head</tissue>
    </source>
</reference>